<dbReference type="KEGG" id="lit:FPZ52_11240"/>
<evidence type="ECO:0000313" key="1">
    <source>
        <dbReference type="EMBL" id="QDY70140.1"/>
    </source>
</evidence>
<evidence type="ECO:0000313" key="2">
    <source>
        <dbReference type="Proteomes" id="UP000318483"/>
    </source>
</evidence>
<reference evidence="1 2" key="1">
    <citation type="submission" date="2019-07" db="EMBL/GenBank/DDBJ databases">
        <title>Litoreibacter alkalisoli sp. nov., isolated from saline-alkaline soil.</title>
        <authorList>
            <person name="Wang S."/>
            <person name="Xu L."/>
            <person name="Xing Y.-T."/>
            <person name="Sun J.-Q."/>
        </authorList>
    </citation>
    <scope>NUCLEOTIDE SEQUENCE [LARGE SCALE GENOMIC DNA]</scope>
    <source>
        <strain evidence="1 2">LN3S51</strain>
    </source>
</reference>
<proteinExistence type="predicted"/>
<accession>A0A5B8J728</accession>
<dbReference type="RefSeq" id="WP_146365550.1">
    <property type="nucleotide sequence ID" value="NZ_CP042261.1"/>
</dbReference>
<name>A0A5B8J728_9RHOB</name>
<keyword evidence="2" id="KW-1185">Reference proteome</keyword>
<dbReference type="EMBL" id="CP042261">
    <property type="protein sequence ID" value="QDY70140.1"/>
    <property type="molecule type" value="Genomic_DNA"/>
</dbReference>
<dbReference type="OrthoDB" id="7630018at2"/>
<dbReference type="Proteomes" id="UP000318483">
    <property type="component" value="Chromosome"/>
</dbReference>
<organism evidence="1 2">
    <name type="scientific">Qingshengfaniella alkalisoli</name>
    <dbReference type="NCBI Taxonomy" id="2599296"/>
    <lineage>
        <taxon>Bacteria</taxon>
        <taxon>Pseudomonadati</taxon>
        <taxon>Pseudomonadota</taxon>
        <taxon>Alphaproteobacteria</taxon>
        <taxon>Rhodobacterales</taxon>
        <taxon>Paracoccaceae</taxon>
        <taxon>Qingshengfaniella</taxon>
    </lineage>
</organism>
<protein>
    <submittedName>
        <fullName evidence="1">Uncharacterized protein</fullName>
    </submittedName>
</protein>
<gene>
    <name evidence="1" type="ORF">FPZ52_11240</name>
</gene>
<dbReference type="AlphaFoldDB" id="A0A5B8J728"/>
<sequence length="105" mass="10766">MAFIADILLIAGSLSAALYCVVLSRRLGRLCNLEHGMGGAISALSAQVADLNATLGRARAAATNSTATLSDSTARAEEAAAKLELLLASCHDLPAGRTAGTERRQ</sequence>